<dbReference type="PROSITE" id="PS51192">
    <property type="entry name" value="HELICASE_ATP_BIND_1"/>
    <property type="match status" value="1"/>
</dbReference>
<accession>A0ABQ5JMX0</accession>
<dbReference type="Gene3D" id="1.20.58.910">
    <property type="match status" value="1"/>
</dbReference>
<dbReference type="PANTHER" id="PTHR30195:SF16">
    <property type="entry name" value="TYPE I RESTRICTION ENZYME ENDONUCLEASE SUBUNIT"/>
    <property type="match status" value="1"/>
</dbReference>
<dbReference type="Pfam" id="PF22679">
    <property type="entry name" value="T1R_D3-like"/>
    <property type="match status" value="1"/>
</dbReference>
<comment type="similarity">
    <text evidence="2 11">Belongs to the HsdR family.</text>
</comment>
<comment type="caution">
    <text evidence="13">The sequence shown here is derived from an EMBL/GenBank/DDBJ whole genome shotgun (WGS) entry which is preliminary data.</text>
</comment>
<dbReference type="InterPro" id="IPR004473">
    <property type="entry name" value="Restrct_endonuc_typeI_HsdR"/>
</dbReference>
<comment type="function">
    <text evidence="11">Subunit R is required for both nuclease and ATPase activities, but not for modification.</text>
</comment>
<keyword evidence="13" id="KW-0347">Helicase</keyword>
<dbReference type="CDD" id="cd18800">
    <property type="entry name" value="SF2_C_EcoR124I-like"/>
    <property type="match status" value="1"/>
</dbReference>
<evidence type="ECO:0000256" key="9">
    <source>
        <dbReference type="ARBA" id="ARBA00022840"/>
    </source>
</evidence>
<evidence type="ECO:0000256" key="4">
    <source>
        <dbReference type="ARBA" id="ARBA00022722"/>
    </source>
</evidence>
<evidence type="ECO:0000256" key="6">
    <source>
        <dbReference type="ARBA" id="ARBA00022747"/>
    </source>
</evidence>
<evidence type="ECO:0000256" key="5">
    <source>
        <dbReference type="ARBA" id="ARBA00022741"/>
    </source>
</evidence>
<dbReference type="Proteomes" id="UP001628078">
    <property type="component" value="Unassembled WGS sequence"/>
</dbReference>
<proteinExistence type="inferred from homology"/>
<dbReference type="Pfam" id="PF18766">
    <property type="entry name" value="SWI2_SNF2"/>
    <property type="match status" value="1"/>
</dbReference>
<dbReference type="SUPFAM" id="SSF52540">
    <property type="entry name" value="P-loop containing nucleoside triphosphate hydrolases"/>
    <property type="match status" value="1"/>
</dbReference>
<protein>
    <recommendedName>
        <fullName evidence="11">Type I restriction enzyme endonuclease subunit</fullName>
        <shortName evidence="11">R protein</shortName>
        <ecNumber evidence="11">3.1.21.3</ecNumber>
    </recommendedName>
    <alternativeName>
        <fullName evidence="11">Type-1 restriction enzyme R protein</fullName>
    </alternativeName>
</protein>
<dbReference type="SMART" id="SM00487">
    <property type="entry name" value="DEXDc"/>
    <property type="match status" value="1"/>
</dbReference>
<dbReference type="InterPro" id="IPR051268">
    <property type="entry name" value="Type-I_R_enzyme_R_subunit"/>
</dbReference>
<evidence type="ECO:0000259" key="12">
    <source>
        <dbReference type="PROSITE" id="PS51192"/>
    </source>
</evidence>
<evidence type="ECO:0000256" key="3">
    <source>
        <dbReference type="ARBA" id="ARBA00011296"/>
    </source>
</evidence>
<dbReference type="RefSeq" id="WP_407882843.1">
    <property type="nucleotide sequence ID" value="NZ_BQXO01000002.1"/>
</dbReference>
<dbReference type="Gene3D" id="3.40.50.300">
    <property type="entry name" value="P-loop containing nucleotide triphosphate hydrolases"/>
    <property type="match status" value="2"/>
</dbReference>
<evidence type="ECO:0000256" key="1">
    <source>
        <dbReference type="ARBA" id="ARBA00000851"/>
    </source>
</evidence>
<dbReference type="Pfam" id="PF04313">
    <property type="entry name" value="HSDR_N"/>
    <property type="match status" value="1"/>
</dbReference>
<gene>
    <name evidence="13" type="ORF">JCM31185_08190</name>
</gene>
<evidence type="ECO:0000256" key="2">
    <source>
        <dbReference type="ARBA" id="ARBA00008598"/>
    </source>
</evidence>
<dbReference type="InterPro" id="IPR022625">
    <property type="entry name" value="TypeI_RM_Rsu_C"/>
</dbReference>
<dbReference type="CDD" id="cd22332">
    <property type="entry name" value="HsdR_N"/>
    <property type="match status" value="1"/>
</dbReference>
<keyword evidence="9 11" id="KW-0067">ATP-binding</keyword>
<evidence type="ECO:0000256" key="8">
    <source>
        <dbReference type="ARBA" id="ARBA00022801"/>
    </source>
</evidence>
<evidence type="ECO:0000313" key="13">
    <source>
        <dbReference type="EMBL" id="GKT05530.1"/>
    </source>
</evidence>
<organism evidence="13 14">
    <name type="scientific">Furfurilactobacillus curtus</name>
    <dbReference type="NCBI Taxonomy" id="1746200"/>
    <lineage>
        <taxon>Bacteria</taxon>
        <taxon>Bacillati</taxon>
        <taxon>Bacillota</taxon>
        <taxon>Bacilli</taxon>
        <taxon>Lactobacillales</taxon>
        <taxon>Lactobacillaceae</taxon>
        <taxon>Furfurilactobacillus</taxon>
    </lineage>
</organism>
<keyword evidence="7" id="KW-0255">Endonuclease</keyword>
<comment type="subunit">
    <text evidence="3 11">The type I restriction/modification system is composed of three polypeptides R, M and S.</text>
</comment>
<dbReference type="InterPro" id="IPR055180">
    <property type="entry name" value="HsdR_RecA-like_helicase_dom_2"/>
</dbReference>
<evidence type="ECO:0000256" key="10">
    <source>
        <dbReference type="ARBA" id="ARBA00023125"/>
    </source>
</evidence>
<dbReference type="PANTHER" id="PTHR30195">
    <property type="entry name" value="TYPE I SITE-SPECIFIC DEOXYRIBONUCLEASE PROTEIN SUBUNIT M AND R"/>
    <property type="match status" value="1"/>
</dbReference>
<keyword evidence="14" id="KW-1185">Reference proteome</keyword>
<evidence type="ECO:0000256" key="7">
    <source>
        <dbReference type="ARBA" id="ARBA00022759"/>
    </source>
</evidence>
<keyword evidence="8 11" id="KW-0378">Hydrolase</keyword>
<dbReference type="GO" id="GO:0004386">
    <property type="term" value="F:helicase activity"/>
    <property type="evidence" value="ECO:0007669"/>
    <property type="project" value="UniProtKB-KW"/>
</dbReference>
<reference evidence="13 14" key="1">
    <citation type="submission" date="2022-03" db="EMBL/GenBank/DDBJ databases">
        <title>Draft genome sequence of Furfurilactobacillus curtus JCM 31185.</title>
        <authorList>
            <person name="Suzuki S."/>
            <person name="Endo A."/>
            <person name="Kajikawa A."/>
        </authorList>
    </citation>
    <scope>NUCLEOTIDE SEQUENCE [LARGE SCALE GENOMIC DNA]</scope>
    <source>
        <strain evidence="13 14">JCM 31185</strain>
    </source>
</reference>
<dbReference type="InterPro" id="IPR007409">
    <property type="entry name" value="Restrct_endonuc_type1_HsdR_N"/>
</dbReference>
<dbReference type="NCBIfam" id="TIGR00348">
    <property type="entry name" value="hsdR"/>
    <property type="match status" value="1"/>
</dbReference>
<dbReference type="Gene3D" id="3.90.1570.50">
    <property type="match status" value="1"/>
</dbReference>
<dbReference type="InterPro" id="IPR014001">
    <property type="entry name" value="Helicase_ATP-bd"/>
</dbReference>
<dbReference type="EC" id="3.1.21.3" evidence="11"/>
<keyword evidence="10 11" id="KW-0238">DNA-binding</keyword>
<evidence type="ECO:0000313" key="14">
    <source>
        <dbReference type="Proteomes" id="UP001628078"/>
    </source>
</evidence>
<dbReference type="EMBL" id="BQXO01000002">
    <property type="protein sequence ID" value="GKT05530.1"/>
    <property type="molecule type" value="Genomic_DNA"/>
</dbReference>
<keyword evidence="5 11" id="KW-0547">Nucleotide-binding</keyword>
<dbReference type="InterPro" id="IPR027417">
    <property type="entry name" value="P-loop_NTPase"/>
</dbReference>
<dbReference type="Pfam" id="PF12008">
    <property type="entry name" value="EcoR124_C"/>
    <property type="match status" value="1"/>
</dbReference>
<evidence type="ECO:0000256" key="11">
    <source>
        <dbReference type="RuleBase" id="RU364115"/>
    </source>
</evidence>
<feature type="domain" description="Helicase ATP-binding" evidence="12">
    <location>
        <begin position="289"/>
        <end position="456"/>
    </location>
</feature>
<name>A0ABQ5JMX0_9LACO</name>
<dbReference type="InterPro" id="IPR040980">
    <property type="entry name" value="SWI2_SNF2"/>
</dbReference>
<comment type="catalytic activity">
    <reaction evidence="1 11">
        <text>Endonucleolytic cleavage of DNA to give random double-stranded fragments with terminal 5'-phosphates, ATP is simultaneously hydrolyzed.</text>
        <dbReference type="EC" id="3.1.21.3"/>
    </reaction>
</comment>
<keyword evidence="4" id="KW-0540">Nuclease</keyword>
<sequence>MLSDKSLSERRFQDGTVRALAGYGTKSWTASPELDGTKRKVTYDTLLQNWRTILNRINAIELEQVDLTDQEFDQVMGKVNGISNSYEAAKILSAENSTGKIDGIIRDAPGVTKKRITLQIFKKAEVNGGDTSYQIAREVVSKSGQNRFDLILLINGLPLINIEQKRVDHSTDEAFGQFRRYYQDGEYTHNFFAFSQMMVIMSDIDTRYFATPKSLEAFNPAFQFHWADIHNNPLNRMEDITKTLLSIPMAHQMVGDYLVLDVEHEIHMLMRPYQVEALRAIEFAANGIDNKEHQPHGGYVWHTTGSGKTITSFKAATSLAKYFDKVIFLLDRKDLDQQTSANFKAYSQYESIEVDDSPYTDSLRQALQSGGKGIVVATTFKLNNVINDLLNNGDAKDILGKHMAIIIDEAHRTTMGTMMLTIKSALKNTLFYGFTGTPLFDESDVSGVINEKSERIRTTEQMFGPELHRYTIDQAIKDRNVLGFHVDYIDTGEVGSYEKLSERWVEQKMHELPDPDEDDLRRQAREYEGNHSKDTDGIEDGRMRLEEVLHYDDESHIPVVVERILKNWEKHSTGIVQNQRVPYKFNAILTVARKSRVIAYYEEFKRQLADHPEIHLNISATFSEDNENTDSGANDKAQLARLFYDWHAMGHPQYSVDGKKENGESGFFADITSVFKRGGHALDEKNIDLMIVADRLLTGYDSKLLNTLYVDRQLQLQGLIQAYSRTNRVYGSDKEFGTIINYYYPATSRYELSKALHLYGAGGSSTGVVVAPYPLAVQGLEPLYAALQAALSDPTRWPELVGDEEAIASFLSNYRQVSKYLNLLSQYYEFDWNGTGDRQLALTEDEWLQYQGAYRALRPQTEASDDPEEVELGAVKLIDTQDVTFEEIIRLIGQVVNGQEGGSDSNEENLRLINDGILKLRTYGDNDNATLLQQFMNEVVDPGTLNNDDAIEDKFHEFAVQKGLTALKKFAYEWAIDWQILLKVYQNYQPDAETIDYLDELRESGNYQESEWYKIPENQAGFLPAGNYKTDLGTAVRQWLPKMQAMYGEL</sequence>
<dbReference type="CDD" id="cd18030">
    <property type="entry name" value="DEXHc_RE_I_HsdR"/>
    <property type="match status" value="1"/>
</dbReference>
<keyword evidence="6 11" id="KW-0680">Restriction system</keyword>